<reference evidence="11" key="2">
    <citation type="submission" date="2025-08" db="UniProtKB">
        <authorList>
            <consortium name="RefSeq"/>
        </authorList>
    </citation>
    <scope>IDENTIFICATION</scope>
</reference>
<reference evidence="10" key="1">
    <citation type="journal article" date="2014" name="Nat. Genet.">
        <title>The genome of the stress-tolerant wild tomato species Solanum pennellii.</title>
        <authorList>
            <person name="Bolger A."/>
            <person name="Scossa F."/>
            <person name="Bolger M.E."/>
            <person name="Lanz C."/>
            <person name="Maumus F."/>
            <person name="Tohge T."/>
            <person name="Quesneville H."/>
            <person name="Alseekh S."/>
            <person name="Sorensen I."/>
            <person name="Lichtenstein G."/>
            <person name="Fich E.A."/>
            <person name="Conte M."/>
            <person name="Keller H."/>
            <person name="Schneeberger K."/>
            <person name="Schwacke R."/>
            <person name="Ofner I."/>
            <person name="Vrebalov J."/>
            <person name="Xu Y."/>
            <person name="Osorio S."/>
            <person name="Aflitos S.A."/>
            <person name="Schijlen E."/>
            <person name="Jimenez-Gomez J.M."/>
            <person name="Ryngajllo M."/>
            <person name="Kimura S."/>
            <person name="Kumar R."/>
            <person name="Koenig D."/>
            <person name="Headland L.R."/>
            <person name="Maloof J.N."/>
            <person name="Sinha N."/>
            <person name="van Ham R.C."/>
            <person name="Lankhorst R.K."/>
            <person name="Mao L."/>
            <person name="Vogel A."/>
            <person name="Arsova B."/>
            <person name="Panstruga R."/>
            <person name="Fei Z."/>
            <person name="Rose J.K."/>
            <person name="Zamir D."/>
            <person name="Carrari F."/>
            <person name="Giovannoni J.J."/>
            <person name="Weigel D."/>
            <person name="Usadel B."/>
            <person name="Fernie A.R."/>
        </authorList>
    </citation>
    <scope>NUCLEOTIDE SEQUENCE [LARGE SCALE GENOMIC DNA]</scope>
    <source>
        <strain evidence="10">cv. LA0716</strain>
    </source>
</reference>
<name>A0ABM1H9R5_SOLPN</name>
<keyword evidence="6 7" id="KW-0472">Membrane</keyword>
<evidence type="ECO:0000256" key="1">
    <source>
        <dbReference type="ARBA" id="ARBA00004167"/>
    </source>
</evidence>
<evidence type="ECO:0000256" key="2">
    <source>
        <dbReference type="ARBA" id="ARBA00007727"/>
    </source>
</evidence>
<keyword evidence="3 7" id="KW-0812">Transmembrane</keyword>
<feature type="transmembrane region" description="Helical" evidence="7">
    <location>
        <begin position="7"/>
        <end position="26"/>
    </location>
</feature>
<keyword evidence="4" id="KW-0735">Signal-anchor</keyword>
<sequence>MKNSLIIFHNCLFKLLVIIINIILFINNNVDFLVEAKQNKLLHPPFKKKGANCDLYDGKWVIDYKYPLYNAKNCPFLLQQFDCVKNGRPDKAYLKYRWQPTDCNLARWDGSDFMRRIKNKKVLFVGDSLSLNQWQSLACMLHSAFPSLNYSVTRNGPLMSTFSIPSKQVRLSYVRNALLVDIVKEKSKRVLKLDSVAISSKLWTGYDILIFDTWHWWLHTGRKQPWDLIRDGKILRRDMDRLKAYEKALITWGKWISNNINFKKTKVFFQGISPDHSNGTQWGKKPNQMQCKGEQNPVKKLSYSGGEDEADILLGKILSKTKKPIHMLKLNKMSQYRVDGHPSIYGNPRYKGMDCTHWCLPGVPDIWNQLLYANLI</sequence>
<evidence type="ECO:0000256" key="3">
    <source>
        <dbReference type="ARBA" id="ARBA00022692"/>
    </source>
</evidence>
<dbReference type="Pfam" id="PF14416">
    <property type="entry name" value="PMR5N"/>
    <property type="match status" value="1"/>
</dbReference>
<gene>
    <name evidence="11" type="primary">LOC107026099</name>
</gene>
<dbReference type="PANTHER" id="PTHR32285">
    <property type="entry name" value="PROTEIN TRICHOME BIREFRINGENCE-LIKE 9-RELATED"/>
    <property type="match status" value="1"/>
</dbReference>
<comment type="subcellular location">
    <subcellularLocation>
        <location evidence="1">Membrane</location>
        <topology evidence="1">Single-pass membrane protein</topology>
    </subcellularLocation>
</comment>
<evidence type="ECO:0000313" key="10">
    <source>
        <dbReference type="Proteomes" id="UP000694930"/>
    </source>
</evidence>
<evidence type="ECO:0000256" key="4">
    <source>
        <dbReference type="ARBA" id="ARBA00022968"/>
    </source>
</evidence>
<dbReference type="Pfam" id="PF13839">
    <property type="entry name" value="PC-Esterase"/>
    <property type="match status" value="1"/>
</dbReference>
<dbReference type="PANTHER" id="PTHR32285:SF363">
    <property type="entry name" value="PROTEIN TRICHOME BIREFRINGENCE-LIKE 43"/>
    <property type="match status" value="1"/>
</dbReference>
<feature type="domain" description="Trichome birefringence-like C-terminal" evidence="8">
    <location>
        <begin position="105"/>
        <end position="373"/>
    </location>
</feature>
<dbReference type="InterPro" id="IPR029962">
    <property type="entry name" value="TBL"/>
</dbReference>
<dbReference type="RefSeq" id="XP_015082440.1">
    <property type="nucleotide sequence ID" value="XM_015226954.2"/>
</dbReference>
<protein>
    <submittedName>
        <fullName evidence="11">Protein trichome birefringence-like 43</fullName>
    </submittedName>
</protein>
<evidence type="ECO:0000259" key="9">
    <source>
        <dbReference type="Pfam" id="PF14416"/>
    </source>
</evidence>
<evidence type="ECO:0000256" key="7">
    <source>
        <dbReference type="SAM" id="Phobius"/>
    </source>
</evidence>
<dbReference type="InterPro" id="IPR026057">
    <property type="entry name" value="TBL_C"/>
</dbReference>
<dbReference type="Proteomes" id="UP000694930">
    <property type="component" value="Chromosome 7"/>
</dbReference>
<organism evidence="10 11">
    <name type="scientific">Solanum pennellii</name>
    <name type="common">Tomato</name>
    <name type="synonym">Lycopersicon pennellii</name>
    <dbReference type="NCBI Taxonomy" id="28526"/>
    <lineage>
        <taxon>Eukaryota</taxon>
        <taxon>Viridiplantae</taxon>
        <taxon>Streptophyta</taxon>
        <taxon>Embryophyta</taxon>
        <taxon>Tracheophyta</taxon>
        <taxon>Spermatophyta</taxon>
        <taxon>Magnoliopsida</taxon>
        <taxon>eudicotyledons</taxon>
        <taxon>Gunneridae</taxon>
        <taxon>Pentapetalae</taxon>
        <taxon>asterids</taxon>
        <taxon>lamiids</taxon>
        <taxon>Solanales</taxon>
        <taxon>Solanaceae</taxon>
        <taxon>Solanoideae</taxon>
        <taxon>Solaneae</taxon>
        <taxon>Solanum</taxon>
        <taxon>Solanum subgen. Lycopersicon</taxon>
    </lineage>
</organism>
<dbReference type="GeneID" id="107026099"/>
<evidence type="ECO:0000313" key="11">
    <source>
        <dbReference type="RefSeq" id="XP_015082440.1"/>
    </source>
</evidence>
<accession>A0ABM1H9R5</accession>
<evidence type="ECO:0000256" key="5">
    <source>
        <dbReference type="ARBA" id="ARBA00022989"/>
    </source>
</evidence>
<evidence type="ECO:0000259" key="8">
    <source>
        <dbReference type="Pfam" id="PF13839"/>
    </source>
</evidence>
<dbReference type="InterPro" id="IPR025846">
    <property type="entry name" value="TBL_N"/>
</dbReference>
<keyword evidence="5 7" id="KW-1133">Transmembrane helix</keyword>
<keyword evidence="10" id="KW-1185">Reference proteome</keyword>
<proteinExistence type="inferred from homology"/>
<evidence type="ECO:0000256" key="6">
    <source>
        <dbReference type="ARBA" id="ARBA00023136"/>
    </source>
</evidence>
<feature type="domain" description="Trichome birefringence-like N-terminal" evidence="9">
    <location>
        <begin position="52"/>
        <end position="104"/>
    </location>
</feature>
<comment type="similarity">
    <text evidence="2">Belongs to the PC-esterase family. TBL subfamily.</text>
</comment>